<evidence type="ECO:0000313" key="6">
    <source>
        <dbReference type="EMBL" id="MEC5423050.1"/>
    </source>
</evidence>
<dbReference type="Gene3D" id="2.40.37.10">
    <property type="entry name" value="Lyase, Ornithine Decarboxylase, Chain A, domain 1"/>
    <property type="match status" value="1"/>
</dbReference>
<dbReference type="RefSeq" id="WP_327606618.1">
    <property type="nucleotide sequence ID" value="NZ_JARZFX010000002.1"/>
</dbReference>
<dbReference type="SMART" id="SM01005">
    <property type="entry name" value="Ala_racemase_C"/>
    <property type="match status" value="1"/>
</dbReference>
<dbReference type="Pfam" id="PF01168">
    <property type="entry name" value="Ala_racemase_N"/>
    <property type="match status" value="1"/>
</dbReference>
<evidence type="ECO:0000256" key="1">
    <source>
        <dbReference type="ARBA" id="ARBA00001933"/>
    </source>
</evidence>
<evidence type="ECO:0000256" key="4">
    <source>
        <dbReference type="HAMAP-Rule" id="MF_01201"/>
    </source>
</evidence>
<evidence type="ECO:0000259" key="5">
    <source>
        <dbReference type="SMART" id="SM01005"/>
    </source>
</evidence>
<dbReference type="SUPFAM" id="SSF50621">
    <property type="entry name" value="Alanine racemase C-terminal domain-like"/>
    <property type="match status" value="1"/>
</dbReference>
<keyword evidence="2 4" id="KW-0663">Pyridoxal phosphate</keyword>
<gene>
    <name evidence="6" type="primary">alr</name>
    <name evidence="6" type="ORF">QGM71_05995</name>
</gene>
<protein>
    <recommendedName>
        <fullName evidence="4">Alanine racemase</fullName>
        <ecNumber evidence="4">5.1.1.1</ecNumber>
    </recommendedName>
</protein>
<comment type="pathway">
    <text evidence="4">Amino-acid biosynthesis; D-alanine biosynthesis; D-alanine from L-alanine: step 1/1.</text>
</comment>
<dbReference type="SUPFAM" id="SSF51419">
    <property type="entry name" value="PLP-binding barrel"/>
    <property type="match status" value="1"/>
</dbReference>
<keyword evidence="7" id="KW-1185">Reference proteome</keyword>
<evidence type="ECO:0000256" key="2">
    <source>
        <dbReference type="ARBA" id="ARBA00022898"/>
    </source>
</evidence>
<comment type="function">
    <text evidence="4">Catalyzes the interconversion of L-alanine and D-alanine. May also act on other amino acids.</text>
</comment>
<feature type="active site" description="Proton acceptor; specific for L-alanine" evidence="4">
    <location>
        <position position="271"/>
    </location>
</feature>
<dbReference type="EMBL" id="JARZFX010000002">
    <property type="protein sequence ID" value="MEC5423050.1"/>
    <property type="molecule type" value="Genomic_DNA"/>
</dbReference>
<comment type="caution">
    <text evidence="4">Lacks conserved residue(s) required for the propagation of feature annotation.</text>
</comment>
<dbReference type="InterPro" id="IPR011079">
    <property type="entry name" value="Ala_racemase_C"/>
</dbReference>
<comment type="similarity">
    <text evidence="4">Belongs to the alanine racemase family.</text>
</comment>
<evidence type="ECO:0000256" key="3">
    <source>
        <dbReference type="ARBA" id="ARBA00023235"/>
    </source>
</evidence>
<accession>A0ABU6KD21</accession>
<dbReference type="PANTHER" id="PTHR30511">
    <property type="entry name" value="ALANINE RACEMASE"/>
    <property type="match status" value="1"/>
</dbReference>
<reference evidence="6 7" key="1">
    <citation type="journal article" date="2024" name="Int. J. Syst. Evol. Microbiol.">
        <title>Virgibacillus tibetensis sp. nov., isolated from salt lake on the Tibetan Plateau of China.</title>
        <authorList>
            <person name="Phurbu D."/>
            <person name="Liu Z.-X."/>
            <person name="Wang R."/>
            <person name="Zheng Y.-Y."/>
            <person name="Liu H.-C."/>
            <person name="Zhou Y.-G."/>
            <person name="Yu Y.-J."/>
            <person name="Li A.-H."/>
        </authorList>
    </citation>
    <scope>NUCLEOTIDE SEQUENCE [LARGE SCALE GENOMIC DNA]</scope>
    <source>
        <strain evidence="6 7">C22-A2</strain>
    </source>
</reference>
<dbReference type="Proteomes" id="UP001335737">
    <property type="component" value="Unassembled WGS sequence"/>
</dbReference>
<dbReference type="GO" id="GO:0008784">
    <property type="term" value="F:alanine racemase activity"/>
    <property type="evidence" value="ECO:0007669"/>
    <property type="project" value="UniProtKB-EC"/>
</dbReference>
<dbReference type="Pfam" id="PF00842">
    <property type="entry name" value="Ala_racemase_C"/>
    <property type="match status" value="1"/>
</dbReference>
<dbReference type="InterPro" id="IPR001608">
    <property type="entry name" value="Ala_racemase_N"/>
</dbReference>
<feature type="active site" description="Proton acceptor; specific for D-alanine" evidence="4">
    <location>
        <position position="44"/>
    </location>
</feature>
<sequence>MVHSVNSLSHSPTAAEIDLAAFSENISNLTKLLSKSSVLLAVVKTNAYGHGIVPISHEAVKCGAKRLGVTTVEEGVLLRENGIKVPIHILSSVTTEQAADIVTYELTASISTEQFAYVLSKEAVKQGRTTNCHLKIDTGLHRFGVAPEQALYFCEACCTLPGLKWEGIYTHFSCADDGDWITTEQQFALFMDTVMTLNKHGYHFPVRHVGGSTIAMERPDMHLDMVRAGVALFGHHPAPRQQNIISLKGVMKLKSKLIHVRELPPNTPIGYGGSYVTTSTEKIAVVPIGHGDGYKRAFSTKGEMLVGGQRAKIVGTISLDQTLINVTHIPGVREGDEVVLIGRQGDHEITTLEVAEWMDSIVDEVVSSLMERIRRVYI</sequence>
<dbReference type="CDD" id="cd00430">
    <property type="entry name" value="PLPDE_III_AR"/>
    <property type="match status" value="1"/>
</dbReference>
<dbReference type="PRINTS" id="PR00992">
    <property type="entry name" value="ALARACEMASE"/>
</dbReference>
<comment type="catalytic activity">
    <reaction evidence="4">
        <text>L-alanine = D-alanine</text>
        <dbReference type="Rhea" id="RHEA:20249"/>
        <dbReference type="ChEBI" id="CHEBI:57416"/>
        <dbReference type="ChEBI" id="CHEBI:57972"/>
        <dbReference type="EC" id="5.1.1.1"/>
    </reaction>
</comment>
<feature type="binding site" evidence="4">
    <location>
        <position position="142"/>
    </location>
    <ligand>
        <name>substrate</name>
    </ligand>
</feature>
<comment type="cofactor">
    <cofactor evidence="1 4">
        <name>pyridoxal 5'-phosphate</name>
        <dbReference type="ChEBI" id="CHEBI:597326"/>
    </cofactor>
</comment>
<dbReference type="PANTHER" id="PTHR30511:SF0">
    <property type="entry name" value="ALANINE RACEMASE, CATABOLIC-RELATED"/>
    <property type="match status" value="1"/>
</dbReference>
<dbReference type="Gene3D" id="3.20.20.10">
    <property type="entry name" value="Alanine racemase"/>
    <property type="match status" value="1"/>
</dbReference>
<dbReference type="InterPro" id="IPR000821">
    <property type="entry name" value="Ala_racemase"/>
</dbReference>
<dbReference type="NCBIfam" id="TIGR00492">
    <property type="entry name" value="alr"/>
    <property type="match status" value="1"/>
</dbReference>
<dbReference type="EC" id="5.1.1.1" evidence="4"/>
<proteinExistence type="inferred from homology"/>
<feature type="domain" description="Alanine racemase C-terminal" evidence="5">
    <location>
        <begin position="250"/>
        <end position="378"/>
    </location>
</feature>
<comment type="caution">
    <text evidence="6">The sequence shown here is derived from an EMBL/GenBank/DDBJ whole genome shotgun (WGS) entry which is preliminary data.</text>
</comment>
<organism evidence="6 7">
    <name type="scientific">Virgibacillus tibetensis</name>
    <dbReference type="NCBI Taxonomy" id="3042313"/>
    <lineage>
        <taxon>Bacteria</taxon>
        <taxon>Bacillati</taxon>
        <taxon>Bacillota</taxon>
        <taxon>Bacilli</taxon>
        <taxon>Bacillales</taxon>
        <taxon>Bacillaceae</taxon>
        <taxon>Virgibacillus</taxon>
    </lineage>
</organism>
<dbReference type="InterPro" id="IPR029066">
    <property type="entry name" value="PLP-binding_barrel"/>
</dbReference>
<feature type="modified residue" description="N6-(pyridoxal phosphate)lysine" evidence="4">
    <location>
        <position position="44"/>
    </location>
</feature>
<keyword evidence="3 4" id="KW-0413">Isomerase</keyword>
<dbReference type="HAMAP" id="MF_01201">
    <property type="entry name" value="Ala_racemase"/>
    <property type="match status" value="1"/>
</dbReference>
<dbReference type="InterPro" id="IPR009006">
    <property type="entry name" value="Ala_racemase/Decarboxylase_C"/>
</dbReference>
<name>A0ABU6KD21_9BACI</name>
<evidence type="ECO:0000313" key="7">
    <source>
        <dbReference type="Proteomes" id="UP001335737"/>
    </source>
</evidence>